<feature type="non-terminal residue" evidence="1">
    <location>
        <position position="30"/>
    </location>
</feature>
<name>A0A0F8ZE83_9ZZZZ</name>
<dbReference type="EMBL" id="LAZR01051863">
    <property type="protein sequence ID" value="KKK84250.1"/>
    <property type="molecule type" value="Genomic_DNA"/>
</dbReference>
<organism evidence="1">
    <name type="scientific">marine sediment metagenome</name>
    <dbReference type="NCBI Taxonomy" id="412755"/>
    <lineage>
        <taxon>unclassified sequences</taxon>
        <taxon>metagenomes</taxon>
        <taxon>ecological metagenomes</taxon>
    </lineage>
</organism>
<dbReference type="AlphaFoldDB" id="A0A0F8ZE83"/>
<comment type="caution">
    <text evidence="1">The sequence shown here is derived from an EMBL/GenBank/DDBJ whole genome shotgun (WGS) entry which is preliminary data.</text>
</comment>
<protein>
    <submittedName>
        <fullName evidence="1">Uncharacterized protein</fullName>
    </submittedName>
</protein>
<sequence>MNIAELRQAPPGTSQYLDAQLLVIGLAKVV</sequence>
<reference evidence="1" key="1">
    <citation type="journal article" date="2015" name="Nature">
        <title>Complex archaea that bridge the gap between prokaryotes and eukaryotes.</title>
        <authorList>
            <person name="Spang A."/>
            <person name="Saw J.H."/>
            <person name="Jorgensen S.L."/>
            <person name="Zaremba-Niedzwiedzka K."/>
            <person name="Martijn J."/>
            <person name="Lind A.E."/>
            <person name="van Eijk R."/>
            <person name="Schleper C."/>
            <person name="Guy L."/>
            <person name="Ettema T.J."/>
        </authorList>
    </citation>
    <scope>NUCLEOTIDE SEQUENCE</scope>
</reference>
<evidence type="ECO:0000313" key="1">
    <source>
        <dbReference type="EMBL" id="KKK84250.1"/>
    </source>
</evidence>
<proteinExistence type="predicted"/>
<accession>A0A0F8ZE83</accession>
<gene>
    <name evidence="1" type="ORF">LCGC14_2785230</name>
</gene>